<protein>
    <recommendedName>
        <fullName evidence="7">Putative NAD(P)H nitroreductase</fullName>
        <ecNumber evidence="7">1.-.-.-</ecNumber>
    </recommendedName>
</protein>
<dbReference type="EMBL" id="CP016181">
    <property type="protein sequence ID" value="AWY00770.1"/>
    <property type="molecule type" value="Genomic_DNA"/>
</dbReference>
<evidence type="ECO:0000256" key="6">
    <source>
        <dbReference type="ARBA" id="ARBA00023027"/>
    </source>
</evidence>
<dbReference type="PANTHER" id="PTHR43821:SF1">
    <property type="entry name" value="NAD(P)H NITROREDUCTASE YDJA-RELATED"/>
    <property type="match status" value="1"/>
</dbReference>
<feature type="binding site" description="in other chain" evidence="8">
    <location>
        <begin position="135"/>
        <end position="137"/>
    </location>
    <ligand>
        <name>FMN</name>
        <dbReference type="ChEBI" id="CHEBI:58210"/>
        <note>ligand shared between dimeric partners</note>
    </ligand>
</feature>
<feature type="binding site" evidence="8">
    <location>
        <position position="41"/>
    </location>
    <ligand>
        <name>FMN</name>
        <dbReference type="ChEBI" id="CHEBI:58210"/>
        <note>ligand shared between dimeric partners</note>
    </ligand>
</feature>
<keyword evidence="4 7" id="KW-0521">NADP</keyword>
<dbReference type="SUPFAM" id="SSF55469">
    <property type="entry name" value="FMN-dependent nitroreductase-like"/>
    <property type="match status" value="1"/>
</dbReference>
<evidence type="ECO:0000256" key="7">
    <source>
        <dbReference type="PIRNR" id="PIRNR000232"/>
    </source>
</evidence>
<comment type="cofactor">
    <cofactor evidence="8">
        <name>FMN</name>
        <dbReference type="ChEBI" id="CHEBI:58210"/>
    </cofactor>
    <text evidence="8">Binds 1 FMN per subunit.</text>
</comment>
<dbReference type="GO" id="GO:0016491">
    <property type="term" value="F:oxidoreductase activity"/>
    <property type="evidence" value="ECO:0007669"/>
    <property type="project" value="UniProtKB-UniRule"/>
</dbReference>
<dbReference type="InterPro" id="IPR026021">
    <property type="entry name" value="YdjA-like"/>
</dbReference>
<evidence type="ECO:0000256" key="8">
    <source>
        <dbReference type="PIRSR" id="PIRSR000232-1"/>
    </source>
</evidence>
<sequence length="188" mass="21044">MSKEFITFMRNRVSQSLLITPAPTTIEWTSILSAASRAPDHGNLKPWRFRIYEGEGRTKLGQVYWQHALSEVNSIPANKEEAFIKKAFRAPTVLLVYANIQKHPKVPEIEQVMAVSAATQQVLLGLSALGYGAIWRSGPACFTQKTKALLSLKETDQIVGLIYVGTPKEKPSSIPEVDLENHLEWVRD</sequence>
<dbReference type="InterPro" id="IPR029479">
    <property type="entry name" value="Nitroreductase"/>
</dbReference>
<evidence type="ECO:0000256" key="3">
    <source>
        <dbReference type="ARBA" id="ARBA00022643"/>
    </source>
</evidence>
<keyword evidence="2 7" id="KW-0285">Flavoprotein</keyword>
<dbReference type="RefSeq" id="WP_112138684.1">
    <property type="nucleotide sequence ID" value="NZ_CP016181.1"/>
</dbReference>
<gene>
    <name evidence="10" type="ORF">A8139_12905</name>
</gene>
<dbReference type="Proteomes" id="UP000249898">
    <property type="component" value="Chromosome"/>
</dbReference>
<feature type="domain" description="Nitroreductase" evidence="9">
    <location>
        <begin position="29"/>
        <end position="165"/>
    </location>
</feature>
<evidence type="ECO:0000313" key="11">
    <source>
        <dbReference type="Proteomes" id="UP000249898"/>
    </source>
</evidence>
<dbReference type="Pfam" id="PF00881">
    <property type="entry name" value="Nitroreductase"/>
    <property type="match status" value="1"/>
</dbReference>
<reference evidence="10 11" key="1">
    <citation type="submission" date="2016-06" db="EMBL/GenBank/DDBJ databases">
        <title>The sequenced genome of the ice-adhering bacterium Marinomonas primoryensis, from Antarctica.</title>
        <authorList>
            <person name="Graham L."/>
            <person name="Vance T.D.R."/>
            <person name="Davies P.L."/>
        </authorList>
    </citation>
    <scope>NUCLEOTIDE SEQUENCE [LARGE SCALE GENOMIC DNA]</scope>
    <source>
        <strain evidence="10 11">AceL</strain>
    </source>
</reference>
<keyword evidence="3 7" id="KW-0288">FMN</keyword>
<feature type="binding site" evidence="8">
    <location>
        <position position="37"/>
    </location>
    <ligand>
        <name>FMN</name>
        <dbReference type="ChEBI" id="CHEBI:58210"/>
        <note>ligand shared between dimeric partners</note>
    </ligand>
</feature>
<evidence type="ECO:0000256" key="1">
    <source>
        <dbReference type="ARBA" id="ARBA00007118"/>
    </source>
</evidence>
<dbReference type="CDD" id="cd02135">
    <property type="entry name" value="YdjA-like"/>
    <property type="match status" value="1"/>
</dbReference>
<evidence type="ECO:0000256" key="5">
    <source>
        <dbReference type="ARBA" id="ARBA00023002"/>
    </source>
</evidence>
<evidence type="ECO:0000259" key="9">
    <source>
        <dbReference type="Pfam" id="PF00881"/>
    </source>
</evidence>
<keyword evidence="6 7" id="KW-0520">NAD</keyword>
<name>A0A2Z4PTH7_9GAMM</name>
<evidence type="ECO:0000256" key="4">
    <source>
        <dbReference type="ARBA" id="ARBA00022857"/>
    </source>
</evidence>
<dbReference type="AlphaFoldDB" id="A0A2Z4PTH7"/>
<evidence type="ECO:0000313" key="10">
    <source>
        <dbReference type="EMBL" id="AWY00770.1"/>
    </source>
</evidence>
<dbReference type="PIRSF" id="PIRSF000232">
    <property type="entry name" value="YdjA"/>
    <property type="match status" value="1"/>
</dbReference>
<dbReference type="OrthoDB" id="9804207at2"/>
<organism evidence="10 11">
    <name type="scientific">Marinomonas primoryensis</name>
    <dbReference type="NCBI Taxonomy" id="178399"/>
    <lineage>
        <taxon>Bacteria</taxon>
        <taxon>Pseudomonadati</taxon>
        <taxon>Pseudomonadota</taxon>
        <taxon>Gammaproteobacteria</taxon>
        <taxon>Oceanospirillales</taxon>
        <taxon>Oceanospirillaceae</taxon>
        <taxon>Marinomonas</taxon>
    </lineage>
</organism>
<dbReference type="InterPro" id="IPR000415">
    <property type="entry name" value="Nitroreductase-like"/>
</dbReference>
<dbReference type="EC" id="1.-.-.-" evidence="7"/>
<keyword evidence="5 7" id="KW-0560">Oxidoreductase</keyword>
<dbReference type="InterPro" id="IPR052530">
    <property type="entry name" value="NAD(P)H_nitroreductase"/>
</dbReference>
<evidence type="ECO:0000256" key="2">
    <source>
        <dbReference type="ARBA" id="ARBA00022630"/>
    </source>
</evidence>
<comment type="similarity">
    <text evidence="1 7">Belongs to the nitroreductase family.</text>
</comment>
<accession>A0A2Z4PTH7</accession>
<proteinExistence type="inferred from homology"/>
<dbReference type="PANTHER" id="PTHR43821">
    <property type="entry name" value="NAD(P)H NITROREDUCTASE YDJA-RELATED"/>
    <property type="match status" value="1"/>
</dbReference>
<dbReference type="Gene3D" id="3.40.109.10">
    <property type="entry name" value="NADH Oxidase"/>
    <property type="match status" value="1"/>
</dbReference>
<feature type="binding site" description="in other chain" evidence="8">
    <location>
        <begin position="12"/>
        <end position="14"/>
    </location>
    <ligand>
        <name>FMN</name>
        <dbReference type="ChEBI" id="CHEBI:58210"/>
        <note>ligand shared between dimeric partners</note>
    </ligand>
</feature>